<name>A0AAD8Z6T3_9TELE</name>
<evidence type="ECO:0000313" key="12">
    <source>
        <dbReference type="EMBL" id="KAK1794143.1"/>
    </source>
</evidence>
<sequence>MQSDTGECGRLELTDSESKLKVFESKLPEQDDGHLDGVAGEQGDGDSVLLWVPTGRRVLSGLLGLNVVLLGAALVAGDAFHPSGLRHQEPQVFLLLLLGLSVLWMLWFLLWARRQPGSPPHTDHHAGSVTVTVVLMLFAGFSLLLCVFGMIYNLLMKSCRPSAKVLLPFIQTPFLALQTYLLWAHSKDCIHKHRVLTRSGLMVILCTNILLWLNAVTEDSVHMEIELERRYENTTIGKETDQDKDNVTACYCSRHPACAALRRGYEVLYPFNMEFSLLAGCMLYIMWKNVGRHVTGSHSGHSQNITLRIICYGRLLVGPVLGLLVLVAGVVVFVLYQVWVGQQARRFRAFLLFYGFHLVVMPLMALCSLVGTLVYRCKEQVQRGRQSGKCKDQGGAKNPTRSLDVLLLVGAGLGQVSLSYFSLVAALAMETGGILENLDLSYSLFSLLELVLQNVFIIQGLHEQIHPHLHTHSDHIRTEGRKTQVNATSDQMGTRAEHVSDVDQAREFLHRKSKVPAPPIGRSRYGIHAWSRRIIQESCAFLILSNVLLWVIPAFGAHPQFESGIGREFYGFSAWFVLVNLGQPLIVFYRMHSVGALMELLISA</sequence>
<feature type="transmembrane region" description="Helical" evidence="11">
    <location>
        <begin position="539"/>
        <end position="557"/>
    </location>
</feature>
<keyword evidence="5 11" id="KW-0812">Transmembrane</keyword>
<evidence type="ECO:0000256" key="1">
    <source>
        <dbReference type="ARBA" id="ARBA00004651"/>
    </source>
</evidence>
<feature type="transmembrane region" description="Helical" evidence="11">
    <location>
        <begin position="133"/>
        <end position="153"/>
    </location>
</feature>
<feature type="transmembrane region" description="Helical" evidence="11">
    <location>
        <begin position="165"/>
        <end position="183"/>
    </location>
</feature>
<evidence type="ECO:0000256" key="9">
    <source>
        <dbReference type="ARBA" id="ARBA00023136"/>
    </source>
</evidence>
<evidence type="ECO:0000256" key="3">
    <source>
        <dbReference type="ARBA" id="ARBA00022448"/>
    </source>
</evidence>
<evidence type="ECO:0000256" key="2">
    <source>
        <dbReference type="ARBA" id="ARBA00006513"/>
    </source>
</evidence>
<keyword evidence="8" id="KW-0406">Ion transport</keyword>
<evidence type="ECO:0000256" key="11">
    <source>
        <dbReference type="SAM" id="Phobius"/>
    </source>
</evidence>
<organism evidence="12 13">
    <name type="scientific">Electrophorus voltai</name>
    <dbReference type="NCBI Taxonomy" id="2609070"/>
    <lineage>
        <taxon>Eukaryota</taxon>
        <taxon>Metazoa</taxon>
        <taxon>Chordata</taxon>
        <taxon>Craniata</taxon>
        <taxon>Vertebrata</taxon>
        <taxon>Euteleostomi</taxon>
        <taxon>Actinopterygii</taxon>
        <taxon>Neopterygii</taxon>
        <taxon>Teleostei</taxon>
        <taxon>Ostariophysi</taxon>
        <taxon>Gymnotiformes</taxon>
        <taxon>Gymnotoidei</taxon>
        <taxon>Gymnotidae</taxon>
        <taxon>Electrophorus</taxon>
    </lineage>
</organism>
<accession>A0AAD8Z6T3</accession>
<dbReference type="Pfam" id="PF03189">
    <property type="entry name" value="Otopetrin"/>
    <property type="match status" value="2"/>
</dbReference>
<keyword evidence="3" id="KW-0813">Transport</keyword>
<dbReference type="GO" id="GO:0005886">
    <property type="term" value="C:plasma membrane"/>
    <property type="evidence" value="ECO:0007669"/>
    <property type="project" value="UniProtKB-SubCell"/>
</dbReference>
<keyword evidence="7 11" id="KW-1133">Transmembrane helix</keyword>
<reference evidence="12" key="1">
    <citation type="submission" date="2023-03" db="EMBL/GenBank/DDBJ databases">
        <title>Electrophorus voltai genome.</title>
        <authorList>
            <person name="Bian C."/>
        </authorList>
    </citation>
    <scope>NUCLEOTIDE SEQUENCE</scope>
    <source>
        <strain evidence="12">CB-2022</strain>
        <tissue evidence="12">Muscle</tissue>
    </source>
</reference>
<evidence type="ECO:0000256" key="5">
    <source>
        <dbReference type="ARBA" id="ARBA00022692"/>
    </source>
</evidence>
<keyword evidence="6" id="KW-0375">Hydrogen ion transport</keyword>
<dbReference type="Proteomes" id="UP001239994">
    <property type="component" value="Unassembled WGS sequence"/>
</dbReference>
<evidence type="ECO:0000256" key="10">
    <source>
        <dbReference type="ARBA" id="ARBA00023303"/>
    </source>
</evidence>
<dbReference type="GO" id="GO:0015252">
    <property type="term" value="F:proton channel activity"/>
    <property type="evidence" value="ECO:0007669"/>
    <property type="project" value="InterPro"/>
</dbReference>
<evidence type="ECO:0000256" key="6">
    <source>
        <dbReference type="ARBA" id="ARBA00022781"/>
    </source>
</evidence>
<keyword evidence="4" id="KW-1003">Cell membrane</keyword>
<feature type="transmembrane region" description="Helical" evidence="11">
    <location>
        <begin position="569"/>
        <end position="589"/>
    </location>
</feature>
<dbReference type="EMBL" id="JAROKS010000017">
    <property type="protein sequence ID" value="KAK1794143.1"/>
    <property type="molecule type" value="Genomic_DNA"/>
</dbReference>
<evidence type="ECO:0000256" key="7">
    <source>
        <dbReference type="ARBA" id="ARBA00022989"/>
    </source>
</evidence>
<evidence type="ECO:0000256" key="4">
    <source>
        <dbReference type="ARBA" id="ARBA00022475"/>
    </source>
</evidence>
<dbReference type="AlphaFoldDB" id="A0AAD8Z6T3"/>
<comment type="similarity">
    <text evidence="2">Belongs to the otopetrin family.</text>
</comment>
<keyword evidence="13" id="KW-1185">Reference proteome</keyword>
<evidence type="ECO:0008006" key="14">
    <source>
        <dbReference type="Google" id="ProtNLM"/>
    </source>
</evidence>
<comment type="subcellular location">
    <subcellularLocation>
        <location evidence="1">Cell membrane</location>
        <topology evidence="1">Multi-pass membrane protein</topology>
    </subcellularLocation>
</comment>
<dbReference type="InterPro" id="IPR004878">
    <property type="entry name" value="Otopetrin"/>
</dbReference>
<evidence type="ECO:0000313" key="13">
    <source>
        <dbReference type="Proteomes" id="UP001239994"/>
    </source>
</evidence>
<proteinExistence type="inferred from homology"/>
<evidence type="ECO:0000256" key="8">
    <source>
        <dbReference type="ARBA" id="ARBA00023065"/>
    </source>
</evidence>
<dbReference type="PANTHER" id="PTHR21522:SF36">
    <property type="entry name" value="PROTON CHANNEL OTOP3"/>
    <property type="match status" value="1"/>
</dbReference>
<dbReference type="PANTHER" id="PTHR21522">
    <property type="entry name" value="PROTON CHANNEL OTOP"/>
    <property type="match status" value="1"/>
</dbReference>
<keyword evidence="10" id="KW-0407">Ion channel</keyword>
<feature type="transmembrane region" description="Helical" evidence="11">
    <location>
        <begin position="315"/>
        <end position="339"/>
    </location>
</feature>
<gene>
    <name evidence="12" type="ORF">P4O66_011047</name>
</gene>
<feature type="transmembrane region" description="Helical" evidence="11">
    <location>
        <begin position="58"/>
        <end position="80"/>
    </location>
</feature>
<protein>
    <recommendedName>
        <fullName evidence="14">Otopetrin 3</fullName>
    </recommendedName>
</protein>
<feature type="transmembrane region" description="Helical" evidence="11">
    <location>
        <begin position="351"/>
        <end position="375"/>
    </location>
</feature>
<comment type="caution">
    <text evidence="12">The sequence shown here is derived from an EMBL/GenBank/DDBJ whole genome shotgun (WGS) entry which is preliminary data.</text>
</comment>
<feature type="transmembrane region" description="Helical" evidence="11">
    <location>
        <begin position="92"/>
        <end position="112"/>
    </location>
</feature>
<keyword evidence="9 11" id="KW-0472">Membrane</keyword>